<sequence length="93" mass="11208">MKKYEIMYILRPNLDNNEVKKINDHLESVFSKKPSTILEKKEIGLKDLAYPINNHKKGYYYWFITQTDNEAVLEFNRIVKITEEVIRFIIIKE</sequence>
<evidence type="ECO:0000313" key="9">
    <source>
        <dbReference type="EMBL" id="AGL90807.1"/>
    </source>
</evidence>
<organism evidence="9 10">
    <name type="scientific">Strawberry lethal yellows phytoplasma (CPA) str. NZSb11</name>
    <dbReference type="NCBI Taxonomy" id="980422"/>
    <lineage>
        <taxon>Bacteria</taxon>
        <taxon>Bacillati</taxon>
        <taxon>Mycoplasmatota</taxon>
        <taxon>Mollicutes</taxon>
        <taxon>Acholeplasmatales</taxon>
        <taxon>Acholeplasmataceae</taxon>
        <taxon>Candidatus Phytoplasma</taxon>
        <taxon>16SrXII (Stolbur group)</taxon>
    </lineage>
</organism>
<dbReference type="InterPro" id="IPR020814">
    <property type="entry name" value="Ribosomal_S6_plastid/chlpt"/>
</dbReference>
<dbReference type="InterPro" id="IPR035980">
    <property type="entry name" value="Ribosomal_bS6_sf"/>
</dbReference>
<protein>
    <recommendedName>
        <fullName evidence="7 8">Small ribosomal subunit protein bS6</fullName>
    </recommendedName>
</protein>
<dbReference type="EMBL" id="CP002548">
    <property type="protein sequence ID" value="AGL90807.1"/>
    <property type="molecule type" value="Genomic_DNA"/>
</dbReference>
<dbReference type="SUPFAM" id="SSF54995">
    <property type="entry name" value="Ribosomal protein S6"/>
    <property type="match status" value="1"/>
</dbReference>
<dbReference type="PROSITE" id="PS01048">
    <property type="entry name" value="RIBOSOMAL_S6"/>
    <property type="match status" value="1"/>
</dbReference>
<dbReference type="HAMAP" id="MF_00360">
    <property type="entry name" value="Ribosomal_bS6"/>
    <property type="match status" value="1"/>
</dbReference>
<keyword evidence="4 8" id="KW-0689">Ribosomal protein</keyword>
<dbReference type="Pfam" id="PF01250">
    <property type="entry name" value="Ribosomal_S6"/>
    <property type="match status" value="1"/>
</dbReference>
<dbReference type="PANTHER" id="PTHR21011:SF1">
    <property type="entry name" value="SMALL RIBOSOMAL SUBUNIT PROTEIN BS6M"/>
    <property type="match status" value="1"/>
</dbReference>
<dbReference type="GO" id="GO:0003735">
    <property type="term" value="F:structural constituent of ribosome"/>
    <property type="evidence" value="ECO:0007669"/>
    <property type="project" value="InterPro"/>
</dbReference>
<dbReference type="Gene3D" id="3.30.70.60">
    <property type="match status" value="1"/>
</dbReference>
<evidence type="ECO:0000256" key="2">
    <source>
        <dbReference type="ARBA" id="ARBA00022730"/>
    </source>
</evidence>
<reference evidence="9 10" key="1">
    <citation type="journal article" date="2013" name="BMC Genomics">
        <title>Comparison of the complete genome sequence of two closely related isolates of 'Candidatus Phytoplasma australiense' reveals genome plasticity.</title>
        <authorList>
            <person name="Andersen M.T."/>
            <person name="Liefting L.W."/>
            <person name="Havukkala I."/>
            <person name="Beever R.E."/>
        </authorList>
    </citation>
    <scope>NUCLEOTIDE SEQUENCE [LARGE SCALE GENOMIC DNA]</scope>
    <source>
        <strain evidence="9 10">NZSb11</strain>
    </source>
</reference>
<evidence type="ECO:0000256" key="5">
    <source>
        <dbReference type="ARBA" id="ARBA00023274"/>
    </source>
</evidence>
<comment type="function">
    <text evidence="6 8">Binds together with bS18 to 16S ribosomal RNA.</text>
</comment>
<dbReference type="PATRIC" id="fig|980422.3.peg.821"/>
<evidence type="ECO:0000256" key="1">
    <source>
        <dbReference type="ARBA" id="ARBA00009512"/>
    </source>
</evidence>
<proteinExistence type="inferred from homology"/>
<evidence type="ECO:0000256" key="7">
    <source>
        <dbReference type="ARBA" id="ARBA00035294"/>
    </source>
</evidence>
<accession>R4RY12</accession>
<evidence type="ECO:0000313" key="10">
    <source>
        <dbReference type="Proteomes" id="UP000013941"/>
    </source>
</evidence>
<name>R4RY12_PHYAS</name>
<evidence type="ECO:0000256" key="6">
    <source>
        <dbReference type="ARBA" id="ARBA00035104"/>
    </source>
</evidence>
<dbReference type="PANTHER" id="PTHR21011">
    <property type="entry name" value="MITOCHONDRIAL 28S RIBOSOMAL PROTEIN S6"/>
    <property type="match status" value="1"/>
</dbReference>
<dbReference type="HOGENOM" id="CLU_113441_5_3_14"/>
<keyword evidence="3 8" id="KW-0694">RNA-binding</keyword>
<keyword evidence="10" id="KW-1185">Reference proteome</keyword>
<dbReference type="OrthoDB" id="9812702at2"/>
<dbReference type="NCBIfam" id="TIGR00166">
    <property type="entry name" value="S6"/>
    <property type="match status" value="1"/>
</dbReference>
<evidence type="ECO:0000256" key="3">
    <source>
        <dbReference type="ARBA" id="ARBA00022884"/>
    </source>
</evidence>
<dbReference type="CDD" id="cd00473">
    <property type="entry name" value="bS6"/>
    <property type="match status" value="1"/>
</dbReference>
<dbReference type="GO" id="GO:0005737">
    <property type="term" value="C:cytoplasm"/>
    <property type="evidence" value="ECO:0007669"/>
    <property type="project" value="UniProtKB-ARBA"/>
</dbReference>
<dbReference type="RefSeq" id="WP_012358752.1">
    <property type="nucleotide sequence ID" value="NC_021236.1"/>
</dbReference>
<dbReference type="AlphaFoldDB" id="R4RY12"/>
<dbReference type="InterPro" id="IPR000529">
    <property type="entry name" value="Ribosomal_bS6"/>
</dbReference>
<evidence type="ECO:0000256" key="8">
    <source>
        <dbReference type="HAMAP-Rule" id="MF_00360"/>
    </source>
</evidence>
<dbReference type="InterPro" id="IPR014717">
    <property type="entry name" value="Transl_elong_EF1B/ribsomal_bS6"/>
</dbReference>
<dbReference type="GO" id="GO:0070181">
    <property type="term" value="F:small ribosomal subunit rRNA binding"/>
    <property type="evidence" value="ECO:0007669"/>
    <property type="project" value="TreeGrafter"/>
</dbReference>
<keyword evidence="5 8" id="KW-0687">Ribonucleoprotein</keyword>
<comment type="similarity">
    <text evidence="1 8">Belongs to the bacterial ribosomal protein bS6 family.</text>
</comment>
<dbReference type="GO" id="GO:1990904">
    <property type="term" value="C:ribonucleoprotein complex"/>
    <property type="evidence" value="ECO:0007669"/>
    <property type="project" value="UniProtKB-KW"/>
</dbReference>
<evidence type="ECO:0000256" key="4">
    <source>
        <dbReference type="ARBA" id="ARBA00022980"/>
    </source>
</evidence>
<gene>
    <name evidence="8 9" type="primary">rpsF</name>
    <name evidence="9" type="ORF">SLY_0892</name>
</gene>
<dbReference type="Proteomes" id="UP000013941">
    <property type="component" value="Chromosome"/>
</dbReference>
<keyword evidence="2 8" id="KW-0699">rRNA-binding</keyword>
<dbReference type="KEGG" id="nzs:SLY_0892"/>
<dbReference type="InterPro" id="IPR020815">
    <property type="entry name" value="Ribosomal_bS6_CS"/>
</dbReference>
<dbReference type="GO" id="GO:0006412">
    <property type="term" value="P:translation"/>
    <property type="evidence" value="ECO:0007669"/>
    <property type="project" value="UniProtKB-UniRule"/>
</dbReference>
<dbReference type="SMR" id="R4RY12"/>
<dbReference type="GO" id="GO:0005840">
    <property type="term" value="C:ribosome"/>
    <property type="evidence" value="ECO:0007669"/>
    <property type="project" value="UniProtKB-KW"/>
</dbReference>